<dbReference type="PANTHER" id="PTHR24126:SF14">
    <property type="entry name" value="ANK_REP_REGION DOMAIN-CONTAINING PROTEIN"/>
    <property type="match status" value="1"/>
</dbReference>
<keyword evidence="2 3" id="KW-0040">ANK repeat</keyword>
<dbReference type="EMBL" id="KL198099">
    <property type="protein sequence ID" value="KDQ07885.1"/>
    <property type="molecule type" value="Genomic_DNA"/>
</dbReference>
<evidence type="ECO:0000313" key="5">
    <source>
        <dbReference type="Proteomes" id="UP000027195"/>
    </source>
</evidence>
<evidence type="ECO:0000256" key="1">
    <source>
        <dbReference type="ARBA" id="ARBA00022737"/>
    </source>
</evidence>
<dbReference type="HOGENOM" id="CLU_000134_18_1_1"/>
<proteinExistence type="predicted"/>
<feature type="repeat" description="ANK" evidence="3">
    <location>
        <begin position="97"/>
        <end position="129"/>
    </location>
</feature>
<evidence type="ECO:0000256" key="2">
    <source>
        <dbReference type="ARBA" id="ARBA00023043"/>
    </source>
</evidence>
<dbReference type="PANTHER" id="PTHR24126">
    <property type="entry name" value="ANKYRIN REPEAT, PH AND SEC7 DOMAIN CONTAINING PROTEIN SECG-RELATED"/>
    <property type="match status" value="1"/>
</dbReference>
<feature type="non-terminal residue" evidence="4">
    <location>
        <position position="277"/>
    </location>
</feature>
<dbReference type="Proteomes" id="UP000027195">
    <property type="component" value="Unassembled WGS sequence"/>
</dbReference>
<evidence type="ECO:0000256" key="3">
    <source>
        <dbReference type="PROSITE-ProRule" id="PRU00023"/>
    </source>
</evidence>
<dbReference type="InterPro" id="IPR002110">
    <property type="entry name" value="Ankyrin_rpt"/>
</dbReference>
<dbReference type="Gene3D" id="1.25.40.20">
    <property type="entry name" value="Ankyrin repeat-containing domain"/>
    <property type="match status" value="3"/>
</dbReference>
<dbReference type="OrthoDB" id="194358at2759"/>
<dbReference type="PROSITE" id="PS50088">
    <property type="entry name" value="ANK_REPEAT"/>
    <property type="match status" value="4"/>
</dbReference>
<name>A0A067LZS8_BOTB1</name>
<dbReference type="PROSITE" id="PS50297">
    <property type="entry name" value="ANK_REP_REGION"/>
    <property type="match status" value="4"/>
</dbReference>
<sequence>MGRLTPSELEALKQELGAGGDVEKTEGRRRTRLHKAAQEGDLRLVELLLRFGANVHAPDYADDHPLHKAVELTGPEAIPIIKALLKAGADVNAQNRDGDTPLSRAYRYNRPFCVRALIRAGADPNISGSYSASTPPFVVDLLRSSDGASVVAKVLATGIDVNATDENGHTLLDHATFCGSPSAVMALLRAGADARVETAWPPLCSATVLVQQEGGAESMRALVEAGADIEAEAGDNGWTPLCHAVDAKSPAAVRLLLQLGADVDRKSGGGSAAIHVA</sequence>
<keyword evidence="5" id="KW-1185">Reference proteome</keyword>
<dbReference type="SMART" id="SM00248">
    <property type="entry name" value="ANK"/>
    <property type="match status" value="6"/>
</dbReference>
<dbReference type="SUPFAM" id="SSF48403">
    <property type="entry name" value="Ankyrin repeat"/>
    <property type="match status" value="1"/>
</dbReference>
<dbReference type="InterPro" id="IPR036770">
    <property type="entry name" value="Ankyrin_rpt-contain_sf"/>
</dbReference>
<feature type="repeat" description="ANK" evidence="3">
    <location>
        <begin position="236"/>
        <end position="268"/>
    </location>
</feature>
<reference evidence="5" key="1">
    <citation type="journal article" date="2014" name="Proc. Natl. Acad. Sci. U.S.A.">
        <title>Extensive sampling of basidiomycete genomes demonstrates inadequacy of the white-rot/brown-rot paradigm for wood decay fungi.</title>
        <authorList>
            <person name="Riley R."/>
            <person name="Salamov A.A."/>
            <person name="Brown D.W."/>
            <person name="Nagy L.G."/>
            <person name="Floudas D."/>
            <person name="Held B.W."/>
            <person name="Levasseur A."/>
            <person name="Lombard V."/>
            <person name="Morin E."/>
            <person name="Otillar R."/>
            <person name="Lindquist E.A."/>
            <person name="Sun H."/>
            <person name="LaButti K.M."/>
            <person name="Schmutz J."/>
            <person name="Jabbour D."/>
            <person name="Luo H."/>
            <person name="Baker S.E."/>
            <person name="Pisabarro A.G."/>
            <person name="Walton J.D."/>
            <person name="Blanchette R.A."/>
            <person name="Henrissat B."/>
            <person name="Martin F."/>
            <person name="Cullen D."/>
            <person name="Hibbett D.S."/>
            <person name="Grigoriev I.V."/>
        </authorList>
    </citation>
    <scope>NUCLEOTIDE SEQUENCE [LARGE SCALE GENOMIC DNA]</scope>
    <source>
        <strain evidence="5">FD-172 SS1</strain>
    </source>
</reference>
<feature type="repeat" description="ANK" evidence="3">
    <location>
        <begin position="28"/>
        <end position="60"/>
    </location>
</feature>
<gene>
    <name evidence="4" type="ORF">BOTBODRAFT_119484</name>
</gene>
<dbReference type="Pfam" id="PF12796">
    <property type="entry name" value="Ank_2"/>
    <property type="match status" value="2"/>
</dbReference>
<dbReference type="AlphaFoldDB" id="A0A067LZS8"/>
<protein>
    <submittedName>
        <fullName evidence="4">Uncharacterized protein</fullName>
    </submittedName>
</protein>
<evidence type="ECO:0000313" key="4">
    <source>
        <dbReference type="EMBL" id="KDQ07885.1"/>
    </source>
</evidence>
<keyword evidence="1" id="KW-0677">Repeat</keyword>
<dbReference type="STRING" id="930990.A0A067LZS8"/>
<organism evidence="4 5">
    <name type="scientific">Botryobasidium botryosum (strain FD-172 SS1)</name>
    <dbReference type="NCBI Taxonomy" id="930990"/>
    <lineage>
        <taxon>Eukaryota</taxon>
        <taxon>Fungi</taxon>
        <taxon>Dikarya</taxon>
        <taxon>Basidiomycota</taxon>
        <taxon>Agaricomycotina</taxon>
        <taxon>Agaricomycetes</taxon>
        <taxon>Cantharellales</taxon>
        <taxon>Botryobasidiaceae</taxon>
        <taxon>Botryobasidium</taxon>
    </lineage>
</organism>
<accession>A0A067LZS8</accession>
<dbReference type="InParanoid" id="A0A067LZS8"/>
<feature type="repeat" description="ANK" evidence="3">
    <location>
        <begin position="61"/>
        <end position="96"/>
    </location>
</feature>
<dbReference type="PRINTS" id="PR01415">
    <property type="entry name" value="ANKYRIN"/>
</dbReference>